<feature type="transmembrane region" description="Helical" evidence="1">
    <location>
        <begin position="57"/>
        <end position="75"/>
    </location>
</feature>
<dbReference type="EMBL" id="CP005076">
    <property type="protein sequence ID" value="AGR42355.1"/>
    <property type="molecule type" value="Genomic_DNA"/>
</dbReference>
<evidence type="ECO:0000256" key="1">
    <source>
        <dbReference type="SAM" id="Phobius"/>
    </source>
</evidence>
<reference evidence="2 3" key="1">
    <citation type="journal article" date="2013" name="Genome Biol. Evol.">
        <title>Comparison of metabolic capacities and inference of gene content evolution in mosquito-associated Spiroplasma diminutum and S. taiwanense.</title>
        <authorList>
            <person name="Lo W.S."/>
            <person name="Ku C."/>
            <person name="Chen L.L."/>
            <person name="Chang T.H."/>
            <person name="Kuo C.H."/>
        </authorList>
    </citation>
    <scope>NUCLEOTIDE SEQUENCE [LARGE SCALE GENOMIC DNA]</scope>
    <source>
        <strain evidence="2">CUAS-1</strain>
    </source>
</reference>
<feature type="transmembrane region" description="Helical" evidence="1">
    <location>
        <begin position="204"/>
        <end position="228"/>
    </location>
</feature>
<gene>
    <name evidence="2" type="ORF">SDIMI_v3c06510</name>
</gene>
<name>S5MK59_9MOLU</name>
<keyword evidence="1" id="KW-1133">Transmembrane helix</keyword>
<dbReference type="RefSeq" id="WP_020836587.1">
    <property type="nucleotide sequence ID" value="NC_021833.1"/>
</dbReference>
<proteinExistence type="predicted"/>
<dbReference type="STRING" id="1276221.SDIMI_v3c06510"/>
<dbReference type="Proteomes" id="UP000014983">
    <property type="component" value="Chromosome"/>
</dbReference>
<feature type="transmembrane region" description="Helical" evidence="1">
    <location>
        <begin position="157"/>
        <end position="175"/>
    </location>
</feature>
<dbReference type="KEGG" id="sdi:SDIMI_v3c06510"/>
<dbReference type="OrthoDB" id="388890at2"/>
<dbReference type="AlphaFoldDB" id="S5MK59"/>
<feature type="transmembrane region" description="Helical" evidence="1">
    <location>
        <begin position="12"/>
        <end position="37"/>
    </location>
</feature>
<feature type="transmembrane region" description="Helical" evidence="1">
    <location>
        <begin position="87"/>
        <end position="108"/>
    </location>
</feature>
<dbReference type="InParanoid" id="S5MK59"/>
<keyword evidence="3" id="KW-1185">Reference proteome</keyword>
<accession>S5MK59</accession>
<organism evidence="2 3">
    <name type="scientific">Spiroplasma diminutum CUAS-1</name>
    <dbReference type="NCBI Taxonomy" id="1276221"/>
    <lineage>
        <taxon>Bacteria</taxon>
        <taxon>Bacillati</taxon>
        <taxon>Mycoplasmatota</taxon>
        <taxon>Mollicutes</taxon>
        <taxon>Entomoplasmatales</taxon>
        <taxon>Spiroplasmataceae</taxon>
        <taxon>Spiroplasma</taxon>
    </lineage>
</organism>
<feature type="transmembrane region" description="Helical" evidence="1">
    <location>
        <begin position="128"/>
        <end position="145"/>
    </location>
</feature>
<evidence type="ECO:0000313" key="3">
    <source>
        <dbReference type="Proteomes" id="UP000014983"/>
    </source>
</evidence>
<evidence type="ECO:0008006" key="4">
    <source>
        <dbReference type="Google" id="ProtNLM"/>
    </source>
</evidence>
<evidence type="ECO:0000313" key="2">
    <source>
        <dbReference type="EMBL" id="AGR42355.1"/>
    </source>
</evidence>
<protein>
    <recommendedName>
        <fullName evidence="4">Transmembrane protein</fullName>
    </recommendedName>
</protein>
<keyword evidence="1" id="KW-0472">Membrane</keyword>
<keyword evidence="1" id="KW-0812">Transmembrane</keyword>
<sequence>MKKNKNYKKWFEYYFYVWCTLALFFALLLDIICGYLFDPKKTSFDLVIIDQTLYLSVWVALITSMFGLINWINYHKKNMANWMVGKNAHTAIATLNFLVFLLFNITFIVQKGDIIGFDTWYGRTKSSIEHIITPIMVLAFYFIYQKERIEDKIFAKNYCWFNLIYIGTYSFYILLRTSLIYNLESNEELGFLPFFPYPQIDPKIVGFPIFIIGTLSGNFGTVLISIFLNAMSNLNLLKLESRRNLKNIKKSN</sequence>
<dbReference type="PATRIC" id="fig|1276221.3.peg.653"/>
<dbReference type="HOGENOM" id="CLU_1106575_0_0_14"/>